<evidence type="ECO:0000313" key="2">
    <source>
        <dbReference type="EMBL" id="KKK63986.1"/>
    </source>
</evidence>
<feature type="compositionally biased region" description="Low complexity" evidence="1">
    <location>
        <begin position="273"/>
        <end position="290"/>
    </location>
</feature>
<feature type="non-terminal residue" evidence="2">
    <location>
        <position position="1"/>
    </location>
</feature>
<protein>
    <submittedName>
        <fullName evidence="2">Uncharacterized protein</fullName>
    </submittedName>
</protein>
<feature type="region of interest" description="Disordered" evidence="1">
    <location>
        <begin position="265"/>
        <end position="308"/>
    </location>
</feature>
<dbReference type="EMBL" id="LAZR01061239">
    <property type="protein sequence ID" value="KKK63986.1"/>
    <property type="molecule type" value="Genomic_DNA"/>
</dbReference>
<sequence>GDKLSRRGKRSTLAVKAFDSIEAAIGGRDAVIGALAAGDLTEDQSYLFGLIADPCNDTRSLASICAKANHTLGSLLQLFKDAKLARAQIEAIAKVTDELPTVAADTMTLAKIRAEPCRPCKGKGQVATDDGVLEAECDACDGKGSHTYTPSIERQKLALELGGLYRGGSGGVQIANVFSPSPPNELGGRITQDYLKNMRTGTDRLLYPGRDAGVDTSEAIDVEVVEGKANDGKKAEQAENPEPTAVAAVAAVATPVLIPAAAIPDAKSESKPNAHVAPAPVPSVDPVRAPGSPVSSGDPFLAPAGKRP</sequence>
<organism evidence="2">
    <name type="scientific">marine sediment metagenome</name>
    <dbReference type="NCBI Taxonomy" id="412755"/>
    <lineage>
        <taxon>unclassified sequences</taxon>
        <taxon>metagenomes</taxon>
        <taxon>ecological metagenomes</taxon>
    </lineage>
</organism>
<dbReference type="AlphaFoldDB" id="A0A0F8ZVH7"/>
<gene>
    <name evidence="2" type="ORF">LCGC14_2988780</name>
</gene>
<comment type="caution">
    <text evidence="2">The sequence shown here is derived from an EMBL/GenBank/DDBJ whole genome shotgun (WGS) entry which is preliminary data.</text>
</comment>
<reference evidence="2" key="1">
    <citation type="journal article" date="2015" name="Nature">
        <title>Complex archaea that bridge the gap between prokaryotes and eukaryotes.</title>
        <authorList>
            <person name="Spang A."/>
            <person name="Saw J.H."/>
            <person name="Jorgensen S.L."/>
            <person name="Zaremba-Niedzwiedzka K."/>
            <person name="Martijn J."/>
            <person name="Lind A.E."/>
            <person name="van Eijk R."/>
            <person name="Schleper C."/>
            <person name="Guy L."/>
            <person name="Ettema T.J."/>
        </authorList>
    </citation>
    <scope>NUCLEOTIDE SEQUENCE</scope>
</reference>
<evidence type="ECO:0000256" key="1">
    <source>
        <dbReference type="SAM" id="MobiDB-lite"/>
    </source>
</evidence>
<accession>A0A0F8ZVH7</accession>
<name>A0A0F8ZVH7_9ZZZZ</name>
<proteinExistence type="predicted"/>